<dbReference type="AlphaFoldDB" id="A0A0P9MYC1"/>
<organism evidence="1 2">
    <name type="scientific">Pseudomonas syringae pv. castaneae</name>
    <dbReference type="NCBI Taxonomy" id="264450"/>
    <lineage>
        <taxon>Bacteria</taxon>
        <taxon>Pseudomonadati</taxon>
        <taxon>Pseudomonadota</taxon>
        <taxon>Gammaproteobacteria</taxon>
        <taxon>Pseudomonadales</taxon>
        <taxon>Pseudomonadaceae</taxon>
        <taxon>Pseudomonas</taxon>
        <taxon>Pseudomonas syringae</taxon>
    </lineage>
</organism>
<accession>A0A0P9MYC1</accession>
<comment type="caution">
    <text evidence="1">The sequence shown here is derived from an EMBL/GenBank/DDBJ whole genome shotgun (WGS) entry which is preliminary data.</text>
</comment>
<reference evidence="1 2" key="1">
    <citation type="submission" date="2015-09" db="EMBL/GenBank/DDBJ databases">
        <title>Genome announcement of multiple Pseudomonas syringae strains.</title>
        <authorList>
            <person name="Thakur S."/>
            <person name="Wang P.W."/>
            <person name="Gong Y."/>
            <person name="Weir B.S."/>
            <person name="Guttman D.S."/>
        </authorList>
    </citation>
    <scope>NUCLEOTIDE SEQUENCE [LARGE SCALE GENOMIC DNA]</scope>
    <source>
        <strain evidence="1 2">ICMP9419</strain>
    </source>
</reference>
<proteinExistence type="predicted"/>
<protein>
    <submittedName>
        <fullName evidence="1">Uncharacterized protein</fullName>
    </submittedName>
</protein>
<gene>
    <name evidence="1" type="ORF">ALO79_200005</name>
</gene>
<sequence>MSLSPVEITTGRAAAALLRARVPMTSSASTLSTHSSGKPRALTLACSGSICTRMSSGMLGRLALYSAYSASRNVPPLASNTTANGLSGYCLRRLLSIFSTPLTAPVGRPLDVVSGGSA</sequence>
<dbReference type="Proteomes" id="UP000050381">
    <property type="component" value="Unassembled WGS sequence"/>
</dbReference>
<name>A0A0P9MYC1_PSESX</name>
<evidence type="ECO:0000313" key="1">
    <source>
        <dbReference type="EMBL" id="KPW97232.1"/>
    </source>
</evidence>
<evidence type="ECO:0000313" key="2">
    <source>
        <dbReference type="Proteomes" id="UP000050381"/>
    </source>
</evidence>
<dbReference type="EMBL" id="LJQD01000180">
    <property type="protein sequence ID" value="KPW97232.1"/>
    <property type="molecule type" value="Genomic_DNA"/>
</dbReference>